<accession>A0A1M4ZB28</accession>
<dbReference type="Proteomes" id="UP000184404">
    <property type="component" value="Unassembled WGS sequence"/>
</dbReference>
<organism evidence="1 2">
    <name type="scientific">Schwartzia succinivorans DSM 10502</name>
    <dbReference type="NCBI Taxonomy" id="1123243"/>
    <lineage>
        <taxon>Bacteria</taxon>
        <taxon>Bacillati</taxon>
        <taxon>Bacillota</taxon>
        <taxon>Negativicutes</taxon>
        <taxon>Selenomonadales</taxon>
        <taxon>Selenomonadaceae</taxon>
        <taxon>Schwartzia</taxon>
    </lineage>
</organism>
<dbReference type="OrthoDB" id="482771at2"/>
<protein>
    <submittedName>
        <fullName evidence="1">CRISPR-associated protein Csx10</fullName>
    </submittedName>
</protein>
<proteinExistence type="predicted"/>
<dbReference type="STRING" id="1123243.SAMN02745190_01985"/>
<keyword evidence="2" id="KW-1185">Reference proteome</keyword>
<sequence length="524" mass="58597">MNMKKINVSVKLLSPVVLSRLNNTTVMTETHDNISGSILRGVLVSQYIDAKKLGKEAHNDADFCSLFFDKLRFTDANPVERNTGERSFVLPLSLMALKAGMKPENADDPVVQDMLIDTTPRKNYKAKRGYASVKEGAIYKASVKKDIRLHMSRGESEERLLGSSLNGGVYNYEALSAGQRFEAAIYGDSDSLQKLMNTVQLTGKTVTAHIGRSKYTQYGKCSLTFSDIEEVQLPAVSGEEICLRLDSPLIPFDAEWTDAAKVFEDIFGEYGLHVEAVFASSAEIENFVGIWHMNRPKETALATGSVVRLSGIRDEQTIEKLTELCFNGAGRRTEEGFGQLRVWEPSDAYTIGDAETGEDMDALKSIPQAVKDIAGAVAERKIEERLKHIAGRDAGSIRGRINGKTHFFAELLQMLDAAKTESAKETALIKRFEELLKNQPQYANGRPFKSHLDSVDVNGKRLEDAMFDEQFYVQHVRLQSDELRSFMDCIGEKLELAKDAYYYAYWHQFFRSARKAAATKKGDE</sequence>
<reference evidence="1 2" key="1">
    <citation type="submission" date="2016-11" db="EMBL/GenBank/DDBJ databases">
        <authorList>
            <person name="Jaros S."/>
            <person name="Januszkiewicz K."/>
            <person name="Wedrychowicz H."/>
        </authorList>
    </citation>
    <scope>NUCLEOTIDE SEQUENCE [LARGE SCALE GENOMIC DNA]</scope>
    <source>
        <strain evidence="1 2">DSM 10502</strain>
    </source>
</reference>
<gene>
    <name evidence="1" type="ORF">SAMN02745190_01985</name>
</gene>
<dbReference type="AlphaFoldDB" id="A0A1M4ZB28"/>
<name>A0A1M4ZB28_9FIRM</name>
<dbReference type="RefSeq" id="WP_072936059.1">
    <property type="nucleotide sequence ID" value="NZ_FQUG01000007.1"/>
</dbReference>
<evidence type="ECO:0000313" key="1">
    <source>
        <dbReference type="EMBL" id="SHF14972.1"/>
    </source>
</evidence>
<evidence type="ECO:0000313" key="2">
    <source>
        <dbReference type="Proteomes" id="UP000184404"/>
    </source>
</evidence>
<dbReference type="EMBL" id="FQUG01000007">
    <property type="protein sequence ID" value="SHF14972.1"/>
    <property type="molecule type" value="Genomic_DNA"/>
</dbReference>